<gene>
    <name evidence="2" type="ORF">WKV53_12340</name>
</gene>
<evidence type="ECO:0000256" key="1">
    <source>
        <dbReference type="SAM" id="SignalP"/>
    </source>
</evidence>
<evidence type="ECO:0000313" key="3">
    <source>
        <dbReference type="Proteomes" id="UP001371305"/>
    </source>
</evidence>
<accession>A0ABU9AU67</accession>
<keyword evidence="3" id="KW-1185">Reference proteome</keyword>
<dbReference type="Proteomes" id="UP001371305">
    <property type="component" value="Unassembled WGS sequence"/>
</dbReference>
<dbReference type="EMBL" id="JBBUKT010000004">
    <property type="protein sequence ID" value="MEK7951297.1"/>
    <property type="molecule type" value="Genomic_DNA"/>
</dbReference>
<name>A0ABU9AU67_9BACT</name>
<feature type="signal peptide" evidence="1">
    <location>
        <begin position="1"/>
        <end position="18"/>
    </location>
</feature>
<keyword evidence="1" id="KW-0732">Signal</keyword>
<proteinExistence type="predicted"/>
<organism evidence="2 3">
    <name type="scientific">Luteolibacter soli</name>
    <dbReference type="NCBI Taxonomy" id="3135280"/>
    <lineage>
        <taxon>Bacteria</taxon>
        <taxon>Pseudomonadati</taxon>
        <taxon>Verrucomicrobiota</taxon>
        <taxon>Verrucomicrobiia</taxon>
        <taxon>Verrucomicrobiales</taxon>
        <taxon>Verrucomicrobiaceae</taxon>
        <taxon>Luteolibacter</taxon>
    </lineage>
</organism>
<protein>
    <submittedName>
        <fullName evidence="2">Uncharacterized protein</fullName>
    </submittedName>
</protein>
<comment type="caution">
    <text evidence="2">The sequence shown here is derived from an EMBL/GenBank/DDBJ whole genome shotgun (WGS) entry which is preliminary data.</text>
</comment>
<reference evidence="2 3" key="1">
    <citation type="submission" date="2024-04" db="EMBL/GenBank/DDBJ databases">
        <title>Luteolibacter sp. isolated from soil.</title>
        <authorList>
            <person name="An J."/>
        </authorList>
    </citation>
    <scope>NUCLEOTIDE SEQUENCE [LARGE SCALE GENOMIC DNA]</scope>
    <source>
        <strain evidence="2 3">Y139</strain>
    </source>
</reference>
<feature type="chain" id="PRO_5045413205" evidence="1">
    <location>
        <begin position="19"/>
        <end position="401"/>
    </location>
</feature>
<sequence length="401" mass="45593">MRLLRLFLCILLTGSVKARDYTFDGSMPEPVLRSYLSRAMTQMYLLTGQGNLEDNIRMMKSTGVKFAGRAVHNWGREQGGESSMPKKLERAKADAAKIHAADPEIILQACIFEIVSSDINKLAVPAWVFEELGLPVEARNFRYDDIAYENGGGRNQWGKDTCIPDVSRPETRLWFHYLAASYIDIGCEAIHFGQAELMNRNDKELVHWSSVLEHARAHAKTHARRHFVLCDAHVPSGGLVKNGKLLYDFHSFPLRIEEVPERPREGQLRVGFVDSIYGRSKGGITPSGWKCEHLPYLVELDNYGSSKQPGKAGQGVNWVWGWDEITWFSQQTEEARNAWLQYAWKWVSTTDAEGYLEMPGGRCLAGAPDKKWWYYVNRKSDATPEGYGQEDTIREIWAGDR</sequence>
<dbReference type="RefSeq" id="WP_341404899.1">
    <property type="nucleotide sequence ID" value="NZ_JBBUKT010000004.1"/>
</dbReference>
<evidence type="ECO:0000313" key="2">
    <source>
        <dbReference type="EMBL" id="MEK7951297.1"/>
    </source>
</evidence>